<organism evidence="7 8">
    <name type="scientific">Orchesella dallaii</name>
    <dbReference type="NCBI Taxonomy" id="48710"/>
    <lineage>
        <taxon>Eukaryota</taxon>
        <taxon>Metazoa</taxon>
        <taxon>Ecdysozoa</taxon>
        <taxon>Arthropoda</taxon>
        <taxon>Hexapoda</taxon>
        <taxon>Collembola</taxon>
        <taxon>Entomobryomorpha</taxon>
        <taxon>Entomobryoidea</taxon>
        <taxon>Orchesellidae</taxon>
        <taxon>Orchesellinae</taxon>
        <taxon>Orchesella</taxon>
    </lineage>
</organism>
<dbReference type="SUPFAM" id="SSF52743">
    <property type="entry name" value="Subtilisin-like"/>
    <property type="match status" value="1"/>
</dbReference>
<dbReference type="InterPro" id="IPR050131">
    <property type="entry name" value="Peptidase_S8_subtilisin-like"/>
</dbReference>
<dbReference type="PROSITE" id="PS00138">
    <property type="entry name" value="SUBTILASE_SER"/>
    <property type="match status" value="1"/>
</dbReference>
<dbReference type="PANTHER" id="PTHR43806:SF11">
    <property type="entry name" value="CEREVISIN-RELATED"/>
    <property type="match status" value="1"/>
</dbReference>
<dbReference type="EMBL" id="CAXLJM020000078">
    <property type="protein sequence ID" value="CAL8129601.1"/>
    <property type="molecule type" value="Genomic_DNA"/>
</dbReference>
<dbReference type="PANTHER" id="PTHR43806">
    <property type="entry name" value="PEPTIDASE S8"/>
    <property type="match status" value="1"/>
</dbReference>
<evidence type="ECO:0000313" key="7">
    <source>
        <dbReference type="EMBL" id="CAL8129601.1"/>
    </source>
</evidence>
<dbReference type="Pfam" id="PF00082">
    <property type="entry name" value="Peptidase_S8"/>
    <property type="match status" value="1"/>
</dbReference>
<keyword evidence="3" id="KW-0378">Hydrolase</keyword>
<evidence type="ECO:0000259" key="6">
    <source>
        <dbReference type="Pfam" id="PF00082"/>
    </source>
</evidence>
<evidence type="ECO:0000313" key="8">
    <source>
        <dbReference type="Proteomes" id="UP001642540"/>
    </source>
</evidence>
<evidence type="ECO:0000256" key="3">
    <source>
        <dbReference type="ARBA" id="ARBA00022801"/>
    </source>
</evidence>
<comment type="caution">
    <text evidence="7">The sequence shown here is derived from an EMBL/GenBank/DDBJ whole genome shotgun (WGS) entry which is preliminary data.</text>
</comment>
<protein>
    <recommendedName>
        <fullName evidence="6">Peptidase S8/S53 domain-containing protein</fullName>
    </recommendedName>
</protein>
<dbReference type="InterPro" id="IPR036852">
    <property type="entry name" value="Peptidase_S8/S53_dom_sf"/>
</dbReference>
<accession>A0ABP1RKL6</accession>
<evidence type="ECO:0000256" key="1">
    <source>
        <dbReference type="ARBA" id="ARBA00011073"/>
    </source>
</evidence>
<dbReference type="Proteomes" id="UP001642540">
    <property type="component" value="Unassembled WGS sequence"/>
</dbReference>
<gene>
    <name evidence="7" type="ORF">ODALV1_LOCUS23319</name>
</gene>
<evidence type="ECO:0000256" key="4">
    <source>
        <dbReference type="ARBA" id="ARBA00022825"/>
    </source>
</evidence>
<dbReference type="InterPro" id="IPR000209">
    <property type="entry name" value="Peptidase_S8/S53_dom"/>
</dbReference>
<comment type="similarity">
    <text evidence="1 5">Belongs to the peptidase S8 family.</text>
</comment>
<feature type="domain" description="Peptidase S8/S53" evidence="6">
    <location>
        <begin position="2"/>
        <end position="154"/>
    </location>
</feature>
<keyword evidence="4" id="KW-0720">Serine protease</keyword>
<sequence>MRMVSNSWGGPPSSTYQSAINSMDALGIKIVFSAGNSGPSCQTMTSPGDYTNVISVGSTTIDNALSSFSSCGQCNSGLIAPTIVAPGSDILSAWKTSDTAYRAISGTSMACPHVSGLAALMLKKNPGLSFNQLKSAITSGAQKANLVTPNQSCGGTTASQWPNNMLGYGRIDCEQTMKLI</sequence>
<name>A0ABP1RKL6_9HEXA</name>
<comment type="caution">
    <text evidence="5">Lacks conserved residue(s) required for the propagation of feature annotation.</text>
</comment>
<evidence type="ECO:0000256" key="5">
    <source>
        <dbReference type="PROSITE-ProRule" id="PRU01240"/>
    </source>
</evidence>
<proteinExistence type="inferred from homology"/>
<keyword evidence="8" id="KW-1185">Reference proteome</keyword>
<dbReference type="InterPro" id="IPR023828">
    <property type="entry name" value="Peptidase_S8_Ser-AS"/>
</dbReference>
<evidence type="ECO:0000256" key="2">
    <source>
        <dbReference type="ARBA" id="ARBA00022670"/>
    </source>
</evidence>
<dbReference type="Gene3D" id="3.40.50.200">
    <property type="entry name" value="Peptidase S8/S53 domain"/>
    <property type="match status" value="1"/>
</dbReference>
<keyword evidence="2" id="KW-0645">Protease</keyword>
<dbReference type="PROSITE" id="PS51892">
    <property type="entry name" value="SUBTILASE"/>
    <property type="match status" value="1"/>
</dbReference>
<reference evidence="7 8" key="1">
    <citation type="submission" date="2024-08" db="EMBL/GenBank/DDBJ databases">
        <authorList>
            <person name="Cucini C."/>
            <person name="Frati F."/>
        </authorList>
    </citation>
    <scope>NUCLEOTIDE SEQUENCE [LARGE SCALE GENOMIC DNA]</scope>
</reference>